<evidence type="ECO:0000313" key="1">
    <source>
        <dbReference type="EMBL" id="KAF3523227.1"/>
    </source>
</evidence>
<protein>
    <submittedName>
        <fullName evidence="1">Uncharacterized protein</fullName>
    </submittedName>
</protein>
<name>A0A8S9PKG2_BRACR</name>
<gene>
    <name evidence="1" type="ORF">F2Q69_00047844</name>
</gene>
<organism evidence="1 2">
    <name type="scientific">Brassica cretica</name>
    <name type="common">Mustard</name>
    <dbReference type="NCBI Taxonomy" id="69181"/>
    <lineage>
        <taxon>Eukaryota</taxon>
        <taxon>Viridiplantae</taxon>
        <taxon>Streptophyta</taxon>
        <taxon>Embryophyta</taxon>
        <taxon>Tracheophyta</taxon>
        <taxon>Spermatophyta</taxon>
        <taxon>Magnoliopsida</taxon>
        <taxon>eudicotyledons</taxon>
        <taxon>Gunneridae</taxon>
        <taxon>Pentapetalae</taxon>
        <taxon>rosids</taxon>
        <taxon>malvids</taxon>
        <taxon>Brassicales</taxon>
        <taxon>Brassicaceae</taxon>
        <taxon>Brassiceae</taxon>
        <taxon>Brassica</taxon>
    </lineage>
</organism>
<dbReference type="AlphaFoldDB" id="A0A8S9PKG2"/>
<reference evidence="1" key="1">
    <citation type="submission" date="2019-12" db="EMBL/GenBank/DDBJ databases">
        <title>Genome sequencing and annotation of Brassica cretica.</title>
        <authorList>
            <person name="Studholme D.J."/>
            <person name="Sarris P."/>
        </authorList>
    </citation>
    <scope>NUCLEOTIDE SEQUENCE</scope>
    <source>
        <strain evidence="1">PFS-109/04</strain>
        <tissue evidence="1">Leaf</tissue>
    </source>
</reference>
<dbReference type="EMBL" id="QGKX02001347">
    <property type="protein sequence ID" value="KAF3523227.1"/>
    <property type="molecule type" value="Genomic_DNA"/>
</dbReference>
<sequence>MGDYQGAVILNVIAIAEMNDFELSCEWYDGWRHEGSPSTPRKLIRDIDKAMKNRFSSLRKLGDARFEEGLRTCWKNIKREFIYEFLDGSAAAQEREINDKWDMLIEDSCCRSTPLENPERSSCHQGIADSTQENTNISNNYLILDVDKEVTVEDFLELEDEKLPGNLSQNMEMKFDDDQHTSVELEHVEERMQKSKVSHPAVPKHLRPHICAEEAVGLHKRLKMIHDPVKFVVPCTIFEVEFSIPPDRSVYIDSYIKVLDDHQHATSSKRGLRFKSNVDQGPSVAMSNDTKLISSIDTNPMHHHEIRQVWGKQEEELEEEKWSKDGPQLSLIPHFSDGVREYIVRIICFSQPFAKL</sequence>
<evidence type="ECO:0000313" key="2">
    <source>
        <dbReference type="Proteomes" id="UP000712600"/>
    </source>
</evidence>
<accession>A0A8S9PKG2</accession>
<proteinExistence type="predicted"/>
<dbReference type="Proteomes" id="UP000712600">
    <property type="component" value="Unassembled WGS sequence"/>
</dbReference>
<comment type="caution">
    <text evidence="1">The sequence shown here is derived from an EMBL/GenBank/DDBJ whole genome shotgun (WGS) entry which is preliminary data.</text>
</comment>